<name>A0A0F9T6J2_9ZZZZ</name>
<evidence type="ECO:0000313" key="1">
    <source>
        <dbReference type="EMBL" id="KKN70542.1"/>
    </source>
</evidence>
<organism evidence="1">
    <name type="scientific">marine sediment metagenome</name>
    <dbReference type="NCBI Taxonomy" id="412755"/>
    <lineage>
        <taxon>unclassified sequences</taxon>
        <taxon>metagenomes</taxon>
        <taxon>ecological metagenomes</taxon>
    </lineage>
</organism>
<dbReference type="AlphaFoldDB" id="A0A0F9T6J2"/>
<protein>
    <submittedName>
        <fullName evidence="1">Uncharacterized protein</fullName>
    </submittedName>
</protein>
<proteinExistence type="predicted"/>
<gene>
    <name evidence="1" type="ORF">LCGC14_0429730</name>
</gene>
<sequence length="40" mass="4483">MTEKTRCNCKVCACDEMTWNVTGTCTSCEKGIHWTDVVVV</sequence>
<accession>A0A0F9T6J2</accession>
<comment type="caution">
    <text evidence="1">The sequence shown here is derived from an EMBL/GenBank/DDBJ whole genome shotgun (WGS) entry which is preliminary data.</text>
</comment>
<reference evidence="1" key="1">
    <citation type="journal article" date="2015" name="Nature">
        <title>Complex archaea that bridge the gap between prokaryotes and eukaryotes.</title>
        <authorList>
            <person name="Spang A."/>
            <person name="Saw J.H."/>
            <person name="Jorgensen S.L."/>
            <person name="Zaremba-Niedzwiedzka K."/>
            <person name="Martijn J."/>
            <person name="Lind A.E."/>
            <person name="van Eijk R."/>
            <person name="Schleper C."/>
            <person name="Guy L."/>
            <person name="Ettema T.J."/>
        </authorList>
    </citation>
    <scope>NUCLEOTIDE SEQUENCE</scope>
</reference>
<dbReference type="EMBL" id="LAZR01000401">
    <property type="protein sequence ID" value="KKN70542.1"/>
    <property type="molecule type" value="Genomic_DNA"/>
</dbReference>